<dbReference type="AlphaFoldDB" id="A0A498HN48"/>
<evidence type="ECO:0000256" key="1">
    <source>
        <dbReference type="SAM" id="MobiDB-lite"/>
    </source>
</evidence>
<organism evidence="2 3">
    <name type="scientific">Malus domestica</name>
    <name type="common">Apple</name>
    <name type="synonym">Pyrus malus</name>
    <dbReference type="NCBI Taxonomy" id="3750"/>
    <lineage>
        <taxon>Eukaryota</taxon>
        <taxon>Viridiplantae</taxon>
        <taxon>Streptophyta</taxon>
        <taxon>Embryophyta</taxon>
        <taxon>Tracheophyta</taxon>
        <taxon>Spermatophyta</taxon>
        <taxon>Magnoliopsida</taxon>
        <taxon>eudicotyledons</taxon>
        <taxon>Gunneridae</taxon>
        <taxon>Pentapetalae</taxon>
        <taxon>rosids</taxon>
        <taxon>fabids</taxon>
        <taxon>Rosales</taxon>
        <taxon>Rosaceae</taxon>
        <taxon>Amygdaloideae</taxon>
        <taxon>Maleae</taxon>
        <taxon>Malus</taxon>
    </lineage>
</organism>
<keyword evidence="3" id="KW-1185">Reference proteome</keyword>
<sequence>MAVEVLSPRDCHKDSLSRQSVMNFNRNPNPNPSRLGRPSRPQNDGKNRRPTRPNNLPRPVQKSPAPQNLVMGQVKILKRGEEIPKTVTPPPPQKQNFKPQVPAPPPQKQNPKPQVPDLGNTNLMGPAPKRVPKQTKNKDSNLTAGFYAGSSSCIASPPPSSLPLPSFFAKKSVVSSTDAAASELLKLLRLNLETNFLADAVTLCGYVLNNFHVWSGCVPYAATKKGKLMGHATMFNGWNGFFMERFEHNKCNGHAKVPWPLSTKTNKVCFSRRLIQEPESLWARVLKGSPYCRLKRVHGHHGRGAAFWRDKLSSFVELGGELWWFGYVGTLIWPWSHNGGYSVNSSYAYAYCHIPRGWSFSIVGGKPSDLIKLTMSSGS</sequence>
<dbReference type="PANTHER" id="PTHR33670">
    <property type="entry name" value="SPLICING FACTOR, PROLINE- AND GLUTAMINE-RICH-LIKE"/>
    <property type="match status" value="1"/>
</dbReference>
<feature type="compositionally biased region" description="Basic and acidic residues" evidence="1">
    <location>
        <begin position="7"/>
        <end position="16"/>
    </location>
</feature>
<reference evidence="2 3" key="1">
    <citation type="submission" date="2018-10" db="EMBL/GenBank/DDBJ databases">
        <title>A high-quality apple genome assembly.</title>
        <authorList>
            <person name="Hu J."/>
        </authorList>
    </citation>
    <scope>NUCLEOTIDE SEQUENCE [LARGE SCALE GENOMIC DNA]</scope>
    <source>
        <strain evidence="3">cv. HFTH1</strain>
        <tissue evidence="2">Young leaf</tissue>
    </source>
</reference>
<proteinExistence type="predicted"/>
<dbReference type="Proteomes" id="UP000290289">
    <property type="component" value="Chromosome 15"/>
</dbReference>
<evidence type="ECO:0000313" key="3">
    <source>
        <dbReference type="Proteomes" id="UP000290289"/>
    </source>
</evidence>
<dbReference type="EMBL" id="RDQH01000341">
    <property type="protein sequence ID" value="RXH72369.1"/>
    <property type="molecule type" value="Genomic_DNA"/>
</dbReference>
<feature type="region of interest" description="Disordered" evidence="1">
    <location>
        <begin position="1"/>
        <end position="70"/>
    </location>
</feature>
<name>A0A498HN48_MALDO</name>
<comment type="caution">
    <text evidence="2">The sequence shown here is derived from an EMBL/GenBank/DDBJ whole genome shotgun (WGS) entry which is preliminary data.</text>
</comment>
<protein>
    <submittedName>
        <fullName evidence="2">Uncharacterized protein</fullName>
    </submittedName>
</protein>
<dbReference type="PANTHER" id="PTHR33670:SF17">
    <property type="entry name" value="ANTHER-SPECIFIC PROLINE-RICH PROTEIN APG"/>
    <property type="match status" value="1"/>
</dbReference>
<gene>
    <name evidence="2" type="ORF">DVH24_012053</name>
</gene>
<accession>A0A498HN48</accession>
<feature type="compositionally biased region" description="Low complexity" evidence="1">
    <location>
        <begin position="23"/>
        <end position="41"/>
    </location>
</feature>
<evidence type="ECO:0000313" key="2">
    <source>
        <dbReference type="EMBL" id="RXH72369.1"/>
    </source>
</evidence>
<dbReference type="STRING" id="3750.A0A498HN48"/>
<feature type="region of interest" description="Disordered" evidence="1">
    <location>
        <begin position="83"/>
        <end position="139"/>
    </location>
</feature>